<evidence type="ECO:0000256" key="1">
    <source>
        <dbReference type="SAM" id="MobiDB-lite"/>
    </source>
</evidence>
<name>A0A4Y2JHS7_ARAVE</name>
<evidence type="ECO:0000313" key="2">
    <source>
        <dbReference type="EMBL" id="GBM89445.1"/>
    </source>
</evidence>
<dbReference type="AlphaFoldDB" id="A0A4Y2JHS7"/>
<dbReference type="Proteomes" id="UP000499080">
    <property type="component" value="Unassembled WGS sequence"/>
</dbReference>
<comment type="caution">
    <text evidence="2">The sequence shown here is derived from an EMBL/GenBank/DDBJ whole genome shotgun (WGS) entry which is preliminary data.</text>
</comment>
<gene>
    <name evidence="2" type="ORF">AVEN_133594_1</name>
</gene>
<keyword evidence="3" id="KW-1185">Reference proteome</keyword>
<dbReference type="EMBL" id="BGPR01003540">
    <property type="protein sequence ID" value="GBM89445.1"/>
    <property type="molecule type" value="Genomic_DNA"/>
</dbReference>
<evidence type="ECO:0000313" key="3">
    <source>
        <dbReference type="Proteomes" id="UP000499080"/>
    </source>
</evidence>
<accession>A0A4Y2JHS7</accession>
<feature type="region of interest" description="Disordered" evidence="1">
    <location>
        <begin position="78"/>
        <end position="97"/>
    </location>
</feature>
<sequence length="137" mass="15307">MKQRKSTSGCWRILIESNPKTRRNTNYAIHRRSAVSIEYSLLASWPVFEYTIKVLHTANRFSTKNGCVHSSLFHRWPDGKVSATGPKPAGSKPDSTEDPPCIWACSVAAFRTGVRGTRSVLLGHMRASKSIQRTSQC</sequence>
<protein>
    <submittedName>
        <fullName evidence="2">Uncharacterized protein</fullName>
    </submittedName>
</protein>
<reference evidence="2 3" key="1">
    <citation type="journal article" date="2019" name="Sci. Rep.">
        <title>Orb-weaving spider Araneus ventricosus genome elucidates the spidroin gene catalogue.</title>
        <authorList>
            <person name="Kono N."/>
            <person name="Nakamura H."/>
            <person name="Ohtoshi R."/>
            <person name="Moran D.A.P."/>
            <person name="Shinohara A."/>
            <person name="Yoshida Y."/>
            <person name="Fujiwara M."/>
            <person name="Mori M."/>
            <person name="Tomita M."/>
            <person name="Arakawa K."/>
        </authorList>
    </citation>
    <scope>NUCLEOTIDE SEQUENCE [LARGE SCALE GENOMIC DNA]</scope>
</reference>
<proteinExistence type="predicted"/>
<organism evidence="2 3">
    <name type="scientific">Araneus ventricosus</name>
    <name type="common">Orbweaver spider</name>
    <name type="synonym">Epeira ventricosa</name>
    <dbReference type="NCBI Taxonomy" id="182803"/>
    <lineage>
        <taxon>Eukaryota</taxon>
        <taxon>Metazoa</taxon>
        <taxon>Ecdysozoa</taxon>
        <taxon>Arthropoda</taxon>
        <taxon>Chelicerata</taxon>
        <taxon>Arachnida</taxon>
        <taxon>Araneae</taxon>
        <taxon>Araneomorphae</taxon>
        <taxon>Entelegynae</taxon>
        <taxon>Araneoidea</taxon>
        <taxon>Araneidae</taxon>
        <taxon>Araneus</taxon>
    </lineage>
</organism>